<name>A0A814D3R5_9BILA</name>
<dbReference type="OrthoDB" id="823504at2759"/>
<dbReference type="EMBL" id="CAJNOI010000052">
    <property type="protein sequence ID" value="CAF0949888.1"/>
    <property type="molecule type" value="Genomic_DNA"/>
</dbReference>
<dbReference type="EMBL" id="CAJNOM010000044">
    <property type="protein sequence ID" value="CAF0903340.1"/>
    <property type="molecule type" value="Genomic_DNA"/>
</dbReference>
<protein>
    <recommendedName>
        <fullName evidence="8">Peroxidase</fullName>
    </recommendedName>
</protein>
<organism evidence="5 7">
    <name type="scientific">Adineta steineri</name>
    <dbReference type="NCBI Taxonomy" id="433720"/>
    <lineage>
        <taxon>Eukaryota</taxon>
        <taxon>Metazoa</taxon>
        <taxon>Spiralia</taxon>
        <taxon>Gnathifera</taxon>
        <taxon>Rotifera</taxon>
        <taxon>Eurotatoria</taxon>
        <taxon>Bdelloidea</taxon>
        <taxon>Adinetida</taxon>
        <taxon>Adinetidae</taxon>
        <taxon>Adineta</taxon>
    </lineage>
</organism>
<evidence type="ECO:0000256" key="2">
    <source>
        <dbReference type="SAM" id="MobiDB-lite"/>
    </source>
</evidence>
<keyword evidence="6" id="KW-1185">Reference proteome</keyword>
<keyword evidence="1" id="KW-0408">Iron</keyword>
<dbReference type="Proteomes" id="UP000663832">
    <property type="component" value="Unassembled WGS sequence"/>
</dbReference>
<dbReference type="GO" id="GO:0006979">
    <property type="term" value="P:response to oxidative stress"/>
    <property type="evidence" value="ECO:0007669"/>
    <property type="project" value="InterPro"/>
</dbReference>
<dbReference type="GO" id="GO:0004601">
    <property type="term" value="F:peroxidase activity"/>
    <property type="evidence" value="ECO:0007669"/>
    <property type="project" value="InterPro"/>
</dbReference>
<dbReference type="Proteomes" id="UP000663877">
    <property type="component" value="Unassembled WGS sequence"/>
</dbReference>
<keyword evidence="1" id="KW-0349">Heme</keyword>
<reference evidence="5" key="1">
    <citation type="submission" date="2021-02" db="EMBL/GenBank/DDBJ databases">
        <authorList>
            <person name="Nowell W R."/>
        </authorList>
    </citation>
    <scope>NUCLEOTIDE SEQUENCE</scope>
</reference>
<keyword evidence="1" id="KW-0479">Metal-binding</keyword>
<evidence type="ECO:0008006" key="8">
    <source>
        <dbReference type="Google" id="ProtNLM"/>
    </source>
</evidence>
<feature type="signal peptide" evidence="3">
    <location>
        <begin position="1"/>
        <end position="17"/>
    </location>
</feature>
<evidence type="ECO:0000256" key="1">
    <source>
        <dbReference type="PIRSR" id="PIRSR619791-2"/>
    </source>
</evidence>
<evidence type="ECO:0000256" key="3">
    <source>
        <dbReference type="SAM" id="SignalP"/>
    </source>
</evidence>
<dbReference type="PANTHER" id="PTHR11475:SF125">
    <property type="entry name" value="GH11385P"/>
    <property type="match status" value="1"/>
</dbReference>
<sequence length="775" mass="88946">MLKVVIFFAFLAIFVAGTEYRAPTQWWNTDDNKEYKDGKHRVPFPQCLVSGAKSNYLDSPSLIKLFDKAIDDELKNLKHEHHENKKHHYDDEMDYDNYGTKGDHHKSRSAATAAIKLTRDIMTVLACDLNGTDTDNLEHFLQKFKMPEEFCKYRDAPDCSEKKTYRTATGVCNNLERPYEGSSQTAFGRILSADYDDHLSEPRRKSVKGGLLPSCRRVSLALGSKPLFNREYNNFWVIYGQFMGHDMALSTPVTDTYSTPISSCTCDSKHDWNKCNVIDIKSDDPYLRGQKCMAFPATAQAFKNQICSLGVKEQMNGNTHFLDLSNIYGNTLRAAAVLRSDDGTLKSTRRHWAKLEFPPGQREGKSCVDATYKQPCFAGGDSRLMINLLFSGIQAIHLRAHNIAVKELHELNPYWKNNELYEVARQINIAWFQRVTWNEWLPILFGEENYATYFGGKGSSEYKKGASEYKKGESEHKKGDSEYKKGESEHKKGDSEYKKGESDYKKGETEYKKHVAPVTYNEVATAAFRLHTLVRDLFSRCTPDGKRIDQLWLHDINAKAKFAYDVEANGLDSIICGAFYDYGFSHDGNFAHQIHHRLFETTNQYKQLWRNDLVAINICRGREHGIRSYNAYRHHCKLPKASYFEDFGDTINYDGIELLQKLYKDTDDVDLFVALALEDQIPGGVIGPVSACLIAEQFNVIRDGDRLFYSHHGVLTPEQLKEMQDYPIHCFYCAFVDIDEIPLNPFKSPNDSDNMLQRCSECRPFKFNYWKDKSS</sequence>
<feature type="binding site" description="axial binding residue" evidence="1">
    <location>
        <position position="531"/>
    </location>
    <ligand>
        <name>heme b</name>
        <dbReference type="ChEBI" id="CHEBI:60344"/>
    </ligand>
    <ligandPart>
        <name>Fe</name>
        <dbReference type="ChEBI" id="CHEBI:18248"/>
    </ligandPart>
</feature>
<evidence type="ECO:0000313" key="5">
    <source>
        <dbReference type="EMBL" id="CAF0949888.1"/>
    </source>
</evidence>
<dbReference type="InterPro" id="IPR019791">
    <property type="entry name" value="Haem_peroxidase_animal"/>
</dbReference>
<dbReference type="GO" id="GO:0046872">
    <property type="term" value="F:metal ion binding"/>
    <property type="evidence" value="ECO:0007669"/>
    <property type="project" value="UniProtKB-KW"/>
</dbReference>
<proteinExistence type="predicted"/>
<dbReference type="SUPFAM" id="SSF48113">
    <property type="entry name" value="Heme-dependent peroxidases"/>
    <property type="match status" value="1"/>
</dbReference>
<accession>A0A814D3R5</accession>
<dbReference type="InterPro" id="IPR037120">
    <property type="entry name" value="Haem_peroxidase_sf_animal"/>
</dbReference>
<dbReference type="Pfam" id="PF03098">
    <property type="entry name" value="An_peroxidase"/>
    <property type="match status" value="1"/>
</dbReference>
<gene>
    <name evidence="5" type="ORF">BJG266_LOCUS13149</name>
    <name evidence="4" type="ORF">QVE165_LOCUS9598</name>
</gene>
<evidence type="ECO:0000313" key="6">
    <source>
        <dbReference type="Proteomes" id="UP000663832"/>
    </source>
</evidence>
<dbReference type="Gene3D" id="1.10.640.10">
    <property type="entry name" value="Haem peroxidase domain superfamily, animal type"/>
    <property type="match status" value="1"/>
</dbReference>
<feature type="region of interest" description="Disordered" evidence="2">
    <location>
        <begin position="467"/>
        <end position="503"/>
    </location>
</feature>
<feature type="chain" id="PRO_5036224122" description="Peroxidase" evidence="3">
    <location>
        <begin position="18"/>
        <end position="775"/>
    </location>
</feature>
<dbReference type="GO" id="GO:0020037">
    <property type="term" value="F:heme binding"/>
    <property type="evidence" value="ECO:0007669"/>
    <property type="project" value="InterPro"/>
</dbReference>
<keyword evidence="3" id="KW-0732">Signal</keyword>
<evidence type="ECO:0000313" key="7">
    <source>
        <dbReference type="Proteomes" id="UP000663877"/>
    </source>
</evidence>
<dbReference type="PANTHER" id="PTHR11475">
    <property type="entry name" value="OXIDASE/PEROXIDASE"/>
    <property type="match status" value="1"/>
</dbReference>
<dbReference type="InterPro" id="IPR010255">
    <property type="entry name" value="Haem_peroxidase_sf"/>
</dbReference>
<evidence type="ECO:0000313" key="4">
    <source>
        <dbReference type="EMBL" id="CAF0903340.1"/>
    </source>
</evidence>
<comment type="caution">
    <text evidence="5">The sequence shown here is derived from an EMBL/GenBank/DDBJ whole genome shotgun (WGS) entry which is preliminary data.</text>
</comment>
<dbReference type="AlphaFoldDB" id="A0A814D3R5"/>
<dbReference type="PRINTS" id="PR00457">
    <property type="entry name" value="ANPEROXIDASE"/>
</dbReference>
<dbReference type="PROSITE" id="PS50292">
    <property type="entry name" value="PEROXIDASE_3"/>
    <property type="match status" value="1"/>
</dbReference>